<dbReference type="Pfam" id="PF00578">
    <property type="entry name" value="AhpC-TSA"/>
    <property type="match status" value="1"/>
</dbReference>
<dbReference type="InterPro" id="IPR036249">
    <property type="entry name" value="Thioredoxin-like_sf"/>
</dbReference>
<dbReference type="PANTHER" id="PTHR42852:SF6">
    <property type="entry name" value="THIOL:DISULFIDE INTERCHANGE PROTEIN DSBE"/>
    <property type="match status" value="1"/>
</dbReference>
<comment type="subcellular location">
    <subcellularLocation>
        <location evidence="1">Cell envelope</location>
    </subcellularLocation>
</comment>
<dbReference type="GO" id="GO:0016209">
    <property type="term" value="F:antioxidant activity"/>
    <property type="evidence" value="ECO:0007669"/>
    <property type="project" value="InterPro"/>
</dbReference>
<dbReference type="Proteomes" id="UP000654279">
    <property type="component" value="Unassembled WGS sequence"/>
</dbReference>
<keyword evidence="5" id="KW-0676">Redox-active center</keyword>
<dbReference type="PROSITE" id="PS51257">
    <property type="entry name" value="PROKAR_LIPOPROTEIN"/>
    <property type="match status" value="1"/>
</dbReference>
<keyword evidence="4" id="KW-1015">Disulfide bond</keyword>
<gene>
    <name evidence="9" type="ORF">H8699_03835</name>
</gene>
<dbReference type="AlphaFoldDB" id="A0A926CZP8"/>
<evidence type="ECO:0000256" key="7">
    <source>
        <dbReference type="SAM" id="SignalP"/>
    </source>
</evidence>
<dbReference type="PROSITE" id="PS51352">
    <property type="entry name" value="THIOREDOXIN_2"/>
    <property type="match status" value="1"/>
</dbReference>
<dbReference type="PANTHER" id="PTHR42852">
    <property type="entry name" value="THIOL:DISULFIDE INTERCHANGE PROTEIN DSBE"/>
    <property type="match status" value="1"/>
</dbReference>
<dbReference type="InterPro" id="IPR050553">
    <property type="entry name" value="Thioredoxin_ResA/DsbE_sf"/>
</dbReference>
<feature type="domain" description="Thioredoxin" evidence="8">
    <location>
        <begin position="49"/>
        <end position="200"/>
    </location>
</feature>
<accession>A0A926CZP8</accession>
<keyword evidence="3" id="KW-0735">Signal-anchor</keyword>
<dbReference type="InterPro" id="IPR013766">
    <property type="entry name" value="Thioredoxin_domain"/>
</dbReference>
<name>A0A926CZP8_9FIRM</name>
<dbReference type="SUPFAM" id="SSF52833">
    <property type="entry name" value="Thioredoxin-like"/>
    <property type="match status" value="1"/>
</dbReference>
<dbReference type="PROSITE" id="PS00194">
    <property type="entry name" value="THIOREDOXIN_1"/>
    <property type="match status" value="1"/>
</dbReference>
<organism evidence="9 10">
    <name type="scientific">Luoshenia tenuis</name>
    <dbReference type="NCBI Taxonomy" id="2763654"/>
    <lineage>
        <taxon>Bacteria</taxon>
        <taxon>Bacillati</taxon>
        <taxon>Bacillota</taxon>
        <taxon>Clostridia</taxon>
        <taxon>Christensenellales</taxon>
        <taxon>Christensenellaceae</taxon>
        <taxon>Luoshenia</taxon>
    </lineage>
</organism>
<evidence type="ECO:0000256" key="5">
    <source>
        <dbReference type="ARBA" id="ARBA00023284"/>
    </source>
</evidence>
<feature type="region of interest" description="Disordered" evidence="6">
    <location>
        <begin position="31"/>
        <end position="51"/>
    </location>
</feature>
<dbReference type="InterPro" id="IPR017937">
    <property type="entry name" value="Thioredoxin_CS"/>
</dbReference>
<feature type="compositionally biased region" description="Low complexity" evidence="6">
    <location>
        <begin position="31"/>
        <end position="46"/>
    </location>
</feature>
<evidence type="ECO:0000313" key="10">
    <source>
        <dbReference type="Proteomes" id="UP000654279"/>
    </source>
</evidence>
<evidence type="ECO:0000256" key="1">
    <source>
        <dbReference type="ARBA" id="ARBA00004196"/>
    </source>
</evidence>
<evidence type="ECO:0000313" key="9">
    <source>
        <dbReference type="EMBL" id="MBC8528568.1"/>
    </source>
</evidence>
<keyword evidence="7" id="KW-0732">Signal</keyword>
<reference evidence="9" key="1">
    <citation type="submission" date="2020-08" db="EMBL/GenBank/DDBJ databases">
        <title>Genome public.</title>
        <authorList>
            <person name="Liu C."/>
            <person name="Sun Q."/>
        </authorList>
    </citation>
    <scope>NUCLEOTIDE SEQUENCE</scope>
    <source>
        <strain evidence="9">NSJ-44</strain>
    </source>
</reference>
<proteinExistence type="predicted"/>
<feature type="signal peptide" evidence="7">
    <location>
        <begin position="1"/>
        <end position="23"/>
    </location>
</feature>
<evidence type="ECO:0000256" key="2">
    <source>
        <dbReference type="ARBA" id="ARBA00022748"/>
    </source>
</evidence>
<evidence type="ECO:0000259" key="8">
    <source>
        <dbReference type="PROSITE" id="PS51352"/>
    </source>
</evidence>
<keyword evidence="10" id="KW-1185">Reference proteome</keyword>
<dbReference type="RefSeq" id="WP_249284556.1">
    <property type="nucleotide sequence ID" value="NZ_JACRSO010000001.1"/>
</dbReference>
<feature type="chain" id="PRO_5039016048" evidence="7">
    <location>
        <begin position="24"/>
        <end position="210"/>
    </location>
</feature>
<dbReference type="EMBL" id="JACRSO010000001">
    <property type="protein sequence ID" value="MBC8528568.1"/>
    <property type="molecule type" value="Genomic_DNA"/>
</dbReference>
<evidence type="ECO:0000256" key="3">
    <source>
        <dbReference type="ARBA" id="ARBA00022968"/>
    </source>
</evidence>
<dbReference type="GO" id="GO:0030313">
    <property type="term" value="C:cell envelope"/>
    <property type="evidence" value="ECO:0007669"/>
    <property type="project" value="UniProtKB-SubCell"/>
</dbReference>
<keyword evidence="3" id="KW-0812">Transmembrane</keyword>
<evidence type="ECO:0000256" key="4">
    <source>
        <dbReference type="ARBA" id="ARBA00023157"/>
    </source>
</evidence>
<sequence>MKKYTMLSFALMLVAAIALSGCAVETQQDAAGTPSAQGTQAAASTAYDPNGEKSLRNFTATDLEGNTVTQDIFKEHQMTMVNVWATYCPTCMEELADLAKLYAENADRNINIVGIVYDAKKSDGSIDEKQVALAKEIVEQTGATYTQLLPSADLQEAVLGDVTTVPHTFFVDHIGLMINDPLEGTKDMDNWQEIMDKTYRVYYGGCRVKE</sequence>
<evidence type="ECO:0000256" key="6">
    <source>
        <dbReference type="SAM" id="MobiDB-lite"/>
    </source>
</evidence>
<dbReference type="Gene3D" id="3.40.30.10">
    <property type="entry name" value="Glutaredoxin"/>
    <property type="match status" value="1"/>
</dbReference>
<dbReference type="InterPro" id="IPR000866">
    <property type="entry name" value="AhpC/TSA"/>
</dbReference>
<dbReference type="GO" id="GO:0017004">
    <property type="term" value="P:cytochrome complex assembly"/>
    <property type="evidence" value="ECO:0007669"/>
    <property type="project" value="UniProtKB-KW"/>
</dbReference>
<dbReference type="CDD" id="cd02966">
    <property type="entry name" value="TlpA_like_family"/>
    <property type="match status" value="1"/>
</dbReference>
<dbReference type="GO" id="GO:0016491">
    <property type="term" value="F:oxidoreductase activity"/>
    <property type="evidence" value="ECO:0007669"/>
    <property type="project" value="InterPro"/>
</dbReference>
<keyword evidence="2" id="KW-0201">Cytochrome c-type biogenesis</keyword>
<comment type="caution">
    <text evidence="9">The sequence shown here is derived from an EMBL/GenBank/DDBJ whole genome shotgun (WGS) entry which is preliminary data.</text>
</comment>
<protein>
    <submittedName>
        <fullName evidence="9">TlpA family protein disulfide reductase</fullName>
    </submittedName>
</protein>